<keyword evidence="2" id="KW-0285">Flavoprotein</keyword>
<keyword evidence="4" id="KW-0560">Oxidoreductase</keyword>
<comment type="cofactor">
    <cofactor evidence="1">
        <name>FAD</name>
        <dbReference type="ChEBI" id="CHEBI:57692"/>
    </cofactor>
</comment>
<feature type="domain" description="FAD-binding" evidence="6">
    <location>
        <begin position="241"/>
        <end position="329"/>
    </location>
</feature>
<keyword evidence="3" id="KW-0274">FAD</keyword>
<dbReference type="PRINTS" id="PR00420">
    <property type="entry name" value="RNGMNOXGNASE"/>
</dbReference>
<dbReference type="AlphaFoldDB" id="A0A8K0VA37"/>
<evidence type="ECO:0000256" key="4">
    <source>
        <dbReference type="ARBA" id="ARBA00023002"/>
    </source>
</evidence>
<evidence type="ECO:0000256" key="2">
    <source>
        <dbReference type="ARBA" id="ARBA00022630"/>
    </source>
</evidence>
<evidence type="ECO:0000256" key="1">
    <source>
        <dbReference type="ARBA" id="ARBA00001974"/>
    </source>
</evidence>
<evidence type="ECO:0000313" key="8">
    <source>
        <dbReference type="Proteomes" id="UP000648908"/>
    </source>
</evidence>
<proteinExistence type="predicted"/>
<dbReference type="InterPro" id="IPR036188">
    <property type="entry name" value="FAD/NAD-bd_sf"/>
</dbReference>
<dbReference type="EMBL" id="JAESVN010000001">
    <property type="protein sequence ID" value="MBL4916145.1"/>
    <property type="molecule type" value="Genomic_DNA"/>
</dbReference>
<protein>
    <submittedName>
        <fullName evidence="7">FAD-dependent monooxygenase</fullName>
    </submittedName>
</protein>
<comment type="caution">
    <text evidence="7">The sequence shown here is derived from an EMBL/GenBank/DDBJ whole genome shotgun (WGS) entry which is preliminary data.</text>
</comment>
<accession>A0A8K0VA37</accession>
<keyword evidence="5 7" id="KW-0503">Monooxygenase</keyword>
<evidence type="ECO:0000256" key="5">
    <source>
        <dbReference type="ARBA" id="ARBA00023033"/>
    </source>
</evidence>
<evidence type="ECO:0000259" key="6">
    <source>
        <dbReference type="Pfam" id="PF01494"/>
    </source>
</evidence>
<dbReference type="Gene3D" id="3.50.50.60">
    <property type="entry name" value="FAD/NAD(P)-binding domain"/>
    <property type="match status" value="1"/>
</dbReference>
<dbReference type="SUPFAM" id="SSF51905">
    <property type="entry name" value="FAD/NAD(P)-binding domain"/>
    <property type="match status" value="1"/>
</dbReference>
<dbReference type="GO" id="GO:0004497">
    <property type="term" value="F:monooxygenase activity"/>
    <property type="evidence" value="ECO:0007669"/>
    <property type="project" value="UniProtKB-KW"/>
</dbReference>
<feature type="domain" description="FAD-binding" evidence="6">
    <location>
        <begin position="2"/>
        <end position="128"/>
    </location>
</feature>
<dbReference type="RefSeq" id="WP_202686782.1">
    <property type="nucleotide sequence ID" value="NZ_JAESVN010000001.1"/>
</dbReference>
<dbReference type="Pfam" id="PF01494">
    <property type="entry name" value="FAD_binding_3"/>
    <property type="match status" value="2"/>
</dbReference>
<dbReference type="PANTHER" id="PTHR13789:SF318">
    <property type="entry name" value="GERANYLGERANYL DIPHOSPHATE REDUCTASE"/>
    <property type="match status" value="1"/>
</dbReference>
<reference evidence="7" key="1">
    <citation type="submission" date="2021-01" db="EMBL/GenBank/DDBJ databases">
        <title>Tabrizicola alba sp. nov. a motile alkaliphilic bacterium isolated from a soda lake.</title>
        <authorList>
            <person name="Szuroczki S."/>
            <person name="Abbaszade G."/>
            <person name="Schumann P."/>
            <person name="Toth E."/>
        </authorList>
    </citation>
    <scope>NUCLEOTIDE SEQUENCE</scope>
    <source>
        <strain evidence="7">DMG-N-6</strain>
    </source>
</reference>
<dbReference type="Proteomes" id="UP000648908">
    <property type="component" value="Unassembled WGS sequence"/>
</dbReference>
<name>A0A8K0VA37_9RHOB</name>
<dbReference type="GO" id="GO:0071949">
    <property type="term" value="F:FAD binding"/>
    <property type="evidence" value="ECO:0007669"/>
    <property type="project" value="InterPro"/>
</dbReference>
<dbReference type="PANTHER" id="PTHR13789">
    <property type="entry name" value="MONOOXYGENASE"/>
    <property type="match status" value="1"/>
</dbReference>
<dbReference type="InterPro" id="IPR002938">
    <property type="entry name" value="FAD-bd"/>
</dbReference>
<gene>
    <name evidence="7" type="ORF">JL811_02830</name>
</gene>
<keyword evidence="8" id="KW-1185">Reference proteome</keyword>
<dbReference type="InterPro" id="IPR050493">
    <property type="entry name" value="FAD-dep_Monooxygenase_BioMet"/>
</dbReference>
<evidence type="ECO:0000256" key="3">
    <source>
        <dbReference type="ARBA" id="ARBA00022827"/>
    </source>
</evidence>
<organism evidence="7 8">
    <name type="scientific">Szabonella alba</name>
    <dbReference type="NCBI Taxonomy" id="2804194"/>
    <lineage>
        <taxon>Bacteria</taxon>
        <taxon>Pseudomonadati</taxon>
        <taxon>Pseudomonadota</taxon>
        <taxon>Alphaproteobacteria</taxon>
        <taxon>Rhodobacterales</taxon>
        <taxon>Paracoccaceae</taxon>
        <taxon>Szabonella</taxon>
    </lineage>
</organism>
<sequence>MKVGVAGAGIGGLALAAMLARAGHEVMVFDQFDAPRPVGSGLVIQPVGMAVLDAVGAGAAARAAGQPIRRMQGLEVGAGRVVLDVAYAPPGAAPDRMGLAIHRASLHAALLSAVTASGLRITTGHRIETTMICPRGRWLGIGGDRLGPFDLVVDATGAASCLSPLQARSLPYGAVWGTVPWPKTTPLPRDELTQRYRRADRMAGVLPLGTVPGREGPQAAIFWSLPVTGMEDWRATGLAAWKAEAAELWPDYADFLEAVTDPGQMVSARYSHGSLRRPFAPRLAFLGDAAHRASPQLGQGANMALLDALALARALERALAAQGRGEALEDRIASALADHARMRRWHLRLYQALSAAFTPQYQSDSRVLPVLRDRFLAPLSQIPPLPTILSRLVAGRLLPPLAGETGI</sequence>
<evidence type="ECO:0000313" key="7">
    <source>
        <dbReference type="EMBL" id="MBL4916145.1"/>
    </source>
</evidence>